<proteinExistence type="predicted"/>
<sequence length="105" mass="11644">MKSTSTITLYTAGEHVVLRSSWNADSKTLVGKVGKVVAWKPATVFENANRNKVVFEDGSYVICDPRLLRPRLRAIVLAEVRAAVSRGLRAYRTLRSLVLAERANS</sequence>
<organism evidence="1 2">
    <name type="scientific">Paenibacillus gansuensis</name>
    <dbReference type="NCBI Taxonomy" id="306542"/>
    <lineage>
        <taxon>Bacteria</taxon>
        <taxon>Bacillati</taxon>
        <taxon>Bacillota</taxon>
        <taxon>Bacilli</taxon>
        <taxon>Bacillales</taxon>
        <taxon>Paenibacillaceae</taxon>
        <taxon>Paenibacillus</taxon>
    </lineage>
</organism>
<comment type="caution">
    <text evidence="1">The sequence shown here is derived from an EMBL/GenBank/DDBJ whole genome shotgun (WGS) entry which is preliminary data.</text>
</comment>
<gene>
    <name evidence="1" type="ORF">ACFSUF_19910</name>
</gene>
<name>A0ABW5PKT4_9BACL</name>
<dbReference type="RefSeq" id="WP_377605796.1">
    <property type="nucleotide sequence ID" value="NZ_JBHUME010000013.1"/>
</dbReference>
<accession>A0ABW5PKT4</accession>
<reference evidence="2" key="1">
    <citation type="journal article" date="2019" name="Int. J. Syst. Evol. Microbiol.">
        <title>The Global Catalogue of Microorganisms (GCM) 10K type strain sequencing project: providing services to taxonomists for standard genome sequencing and annotation.</title>
        <authorList>
            <consortium name="The Broad Institute Genomics Platform"/>
            <consortium name="The Broad Institute Genome Sequencing Center for Infectious Disease"/>
            <person name="Wu L."/>
            <person name="Ma J."/>
        </authorList>
    </citation>
    <scope>NUCLEOTIDE SEQUENCE [LARGE SCALE GENOMIC DNA]</scope>
    <source>
        <strain evidence="2">KCTC 3950</strain>
    </source>
</reference>
<dbReference type="EMBL" id="JBHUME010000013">
    <property type="protein sequence ID" value="MFD2614682.1"/>
    <property type="molecule type" value="Genomic_DNA"/>
</dbReference>
<evidence type="ECO:0000313" key="2">
    <source>
        <dbReference type="Proteomes" id="UP001597541"/>
    </source>
</evidence>
<keyword evidence="2" id="KW-1185">Reference proteome</keyword>
<evidence type="ECO:0000313" key="1">
    <source>
        <dbReference type="EMBL" id="MFD2614682.1"/>
    </source>
</evidence>
<dbReference type="Proteomes" id="UP001597541">
    <property type="component" value="Unassembled WGS sequence"/>
</dbReference>
<protein>
    <submittedName>
        <fullName evidence="1">Uncharacterized protein</fullName>
    </submittedName>
</protein>